<sequence>MSDKHLFDPEKTVFLDFKMIKGQADTPENFDISKVLGYQLDNSLQLGFNLNDKLAKVDFFISVKTDSKGKNKNEASGIFHLVFIYQIENLEALAIPDKNKLLKINSGLANALSSVTYSTSRGILLTRLQGTAFQNFVLPIINPNKLLHSERAGSTFLESR</sequence>
<evidence type="ECO:0000313" key="1">
    <source>
        <dbReference type="EMBL" id="SDD69536.1"/>
    </source>
</evidence>
<keyword evidence="2" id="KW-1185">Reference proteome</keyword>
<proteinExistence type="predicted"/>
<reference evidence="2" key="1">
    <citation type="submission" date="2016-10" db="EMBL/GenBank/DDBJ databases">
        <authorList>
            <person name="Varghese N."/>
            <person name="Submissions S."/>
        </authorList>
    </citation>
    <scope>NUCLEOTIDE SEQUENCE [LARGE SCALE GENOMIC DNA]</scope>
    <source>
        <strain evidence="2">DSM 25811 / CCM 8410 / LMG 26954 / E90</strain>
    </source>
</reference>
<dbReference type="RefSeq" id="WP_090391753.1">
    <property type="nucleotide sequence ID" value="NZ_FMZO01000012.1"/>
</dbReference>
<evidence type="ECO:0008006" key="3">
    <source>
        <dbReference type="Google" id="ProtNLM"/>
    </source>
</evidence>
<dbReference type="Proteomes" id="UP000198757">
    <property type="component" value="Unassembled WGS sequence"/>
</dbReference>
<dbReference type="OrthoDB" id="1349564at2"/>
<protein>
    <recommendedName>
        <fullName evidence="3">Preprotein translocase subunit SecB</fullName>
    </recommendedName>
</protein>
<name>A0A1G6WWT8_NIADE</name>
<dbReference type="EMBL" id="FMZO01000012">
    <property type="protein sequence ID" value="SDD69536.1"/>
    <property type="molecule type" value="Genomic_DNA"/>
</dbReference>
<evidence type="ECO:0000313" key="2">
    <source>
        <dbReference type="Proteomes" id="UP000198757"/>
    </source>
</evidence>
<dbReference type="STRING" id="1285928.SAMN04487894_11233"/>
<organism evidence="1 2">
    <name type="scientific">Niabella drilacis (strain DSM 25811 / CCM 8410 / CCUG 62505 / LMG 26954 / E90)</name>
    <dbReference type="NCBI Taxonomy" id="1285928"/>
    <lineage>
        <taxon>Bacteria</taxon>
        <taxon>Pseudomonadati</taxon>
        <taxon>Bacteroidota</taxon>
        <taxon>Chitinophagia</taxon>
        <taxon>Chitinophagales</taxon>
        <taxon>Chitinophagaceae</taxon>
        <taxon>Niabella</taxon>
    </lineage>
</organism>
<accession>A0A1G6WWT8</accession>
<gene>
    <name evidence="1" type="ORF">SAMN04487894_11233</name>
</gene>
<dbReference type="AlphaFoldDB" id="A0A1G6WWT8"/>